<reference evidence="2 3" key="1">
    <citation type="submission" date="2017-06" db="EMBL/GenBank/DDBJ databases">
        <authorList>
            <person name="Kim H.J."/>
            <person name="Triplett B.A."/>
        </authorList>
    </citation>
    <scope>NUCLEOTIDE SEQUENCE [LARGE SCALE GENOMIC DNA]</scope>
    <source>
        <strain evidence="2 3">CGMCC 4.2132</strain>
    </source>
</reference>
<keyword evidence="3" id="KW-1185">Reference proteome</keyword>
<dbReference type="OrthoDB" id="3494634at2"/>
<organism evidence="2 3">
    <name type="scientific">Streptosporangium subroseum</name>
    <dbReference type="NCBI Taxonomy" id="106412"/>
    <lineage>
        <taxon>Bacteria</taxon>
        <taxon>Bacillati</taxon>
        <taxon>Actinomycetota</taxon>
        <taxon>Actinomycetes</taxon>
        <taxon>Streptosporangiales</taxon>
        <taxon>Streptosporangiaceae</taxon>
        <taxon>Streptosporangium</taxon>
    </lineage>
</organism>
<evidence type="ECO:0000313" key="2">
    <source>
        <dbReference type="EMBL" id="SNS50352.1"/>
    </source>
</evidence>
<gene>
    <name evidence="2" type="ORF">SAMN05216276_1010160</name>
</gene>
<keyword evidence="1" id="KW-1133">Transmembrane helix</keyword>
<dbReference type="AlphaFoldDB" id="A0A239F2G0"/>
<keyword evidence="1" id="KW-0812">Transmembrane</keyword>
<evidence type="ECO:0000256" key="1">
    <source>
        <dbReference type="SAM" id="Phobius"/>
    </source>
</evidence>
<dbReference type="Proteomes" id="UP000198282">
    <property type="component" value="Unassembled WGS sequence"/>
</dbReference>
<name>A0A239F2G0_9ACTN</name>
<accession>A0A239F2G0</accession>
<feature type="transmembrane region" description="Helical" evidence="1">
    <location>
        <begin position="41"/>
        <end position="63"/>
    </location>
</feature>
<sequence length="461" mass="49213">MPNLENELRQAMIEETTALGAPPDLAHQAMRRARQRRRSHLKALAVAAAIVVGVVAVPVYLGVQAGSLASPTRSAIVDGVQVGYLPPDLGTPEQEKVRDGGIPGTRATWGSGDDEVLVTVYRPTSLGVGDSERLLARLKESDGTLRGGVLVRGRPGLTTLADDDLLWVERPDLVLRVAVGTRHRSDLRAIADGLEPEGRTGGVFEGLFLTYLPSGLYLDGPTSIGGSASWTQMQWKGDSDTSMRLLTVRGVGAEDSRKLLAWARAHQDLSAGTPQEVRGRPGYSATLNTPGQGRAHARLWVEKPGLGYILVISQTLAPELDRIVNGIAPAEPSPAPGESIDQVGVAYMPSGLRRTSLSSTRLGTDWSATTGFWSDGKREVKVAVVRGGVLHTSQWLNEFLRGEKRQPAPVGREPVGIWTTDSDGRRGAFWVAPGVAVHVKVSPDLAGELDKIVAGIHVPNP</sequence>
<dbReference type="RefSeq" id="WP_089207559.1">
    <property type="nucleotide sequence ID" value="NZ_FZOD01000010.1"/>
</dbReference>
<evidence type="ECO:0000313" key="3">
    <source>
        <dbReference type="Proteomes" id="UP000198282"/>
    </source>
</evidence>
<protein>
    <submittedName>
        <fullName evidence="2">Uncharacterized protein</fullName>
    </submittedName>
</protein>
<dbReference type="EMBL" id="FZOD01000010">
    <property type="protein sequence ID" value="SNS50352.1"/>
    <property type="molecule type" value="Genomic_DNA"/>
</dbReference>
<keyword evidence="1" id="KW-0472">Membrane</keyword>
<proteinExistence type="predicted"/>